<dbReference type="Gene3D" id="2.30.30.700">
    <property type="entry name" value="SLA1 homology domain 1"/>
    <property type="match status" value="1"/>
</dbReference>
<dbReference type="EMBL" id="SJPT01000021">
    <property type="protein sequence ID" value="TWU10061.1"/>
    <property type="molecule type" value="Genomic_DNA"/>
</dbReference>
<dbReference type="InterPro" id="IPR007131">
    <property type="entry name" value="SHD1"/>
</dbReference>
<dbReference type="GO" id="GO:0030674">
    <property type="term" value="F:protein-macromolecule adaptor activity"/>
    <property type="evidence" value="ECO:0007669"/>
    <property type="project" value="InterPro"/>
</dbReference>
<sequence length="399" mass="44047">MFRSRLMETCWLLSWFLIGSGALPSLRAETWSDVSGKFRIEAKYVAVEGKAVVLEKTDGSVIKVPISRLSTESRAEAKRLYEQQIASEKNATKPESKPAMAAETATPAAQSRFAFPESGSLQQTVNFIQAEIKNGHPEVLWYALPAEVREVFDSPEFRQQFAETTADAQPMMDAMKQIATMVSKLLKDQQQFILNSQMLAAASPQGKMLLTMAYDPIAGFISQVALMSTDLEKLKSVSLTEYFDDYGPKIGRHVKQLLDMAPPQVTEQLFSNIQVTQTDPNNAVLTISSKDGTMQRTEMVRYQGRWISVGMSDWLTQHSGNLKEEILQGLSQANANPEMAKDKTTKVQMNSMAGFLLGFSESALKPLIEAKTQAEFDAAVMRVSMVAAMMTSGGLPNGN</sequence>
<dbReference type="OrthoDB" id="280121at2"/>
<dbReference type="RefSeq" id="WP_146597616.1">
    <property type="nucleotide sequence ID" value="NZ_SJPT01000021.1"/>
</dbReference>
<evidence type="ECO:0000313" key="2">
    <source>
        <dbReference type="EMBL" id="TWU10061.1"/>
    </source>
</evidence>
<dbReference type="Proteomes" id="UP000316304">
    <property type="component" value="Unassembled WGS sequence"/>
</dbReference>
<evidence type="ECO:0000259" key="1">
    <source>
        <dbReference type="Pfam" id="PF03983"/>
    </source>
</evidence>
<dbReference type="GO" id="GO:0043130">
    <property type="term" value="F:ubiquitin binding"/>
    <property type="evidence" value="ECO:0007669"/>
    <property type="project" value="InterPro"/>
</dbReference>
<dbReference type="Pfam" id="PF03983">
    <property type="entry name" value="SHD1"/>
    <property type="match status" value="1"/>
</dbReference>
<proteinExistence type="predicted"/>
<comment type="caution">
    <text evidence="2">The sequence shown here is derived from an EMBL/GenBank/DDBJ whole genome shotgun (WGS) entry which is preliminary data.</text>
</comment>
<protein>
    <recommendedName>
        <fullName evidence="1">SLA1 homology domain-containing protein</fullName>
    </recommendedName>
</protein>
<dbReference type="GO" id="GO:0008092">
    <property type="term" value="F:cytoskeletal protein binding"/>
    <property type="evidence" value="ECO:0007669"/>
    <property type="project" value="InterPro"/>
</dbReference>
<gene>
    <name evidence="2" type="ORF">Pla52o_57650</name>
</gene>
<accession>A0A5C6BEZ1</accession>
<reference evidence="2 3" key="1">
    <citation type="submission" date="2019-02" db="EMBL/GenBank/DDBJ databases">
        <title>Deep-cultivation of Planctomycetes and their phenomic and genomic characterization uncovers novel biology.</title>
        <authorList>
            <person name="Wiegand S."/>
            <person name="Jogler M."/>
            <person name="Boedeker C."/>
            <person name="Pinto D."/>
            <person name="Vollmers J."/>
            <person name="Rivas-Marin E."/>
            <person name="Kohn T."/>
            <person name="Peeters S.H."/>
            <person name="Heuer A."/>
            <person name="Rast P."/>
            <person name="Oberbeckmann S."/>
            <person name="Bunk B."/>
            <person name="Jeske O."/>
            <person name="Meyerdierks A."/>
            <person name="Storesund J.E."/>
            <person name="Kallscheuer N."/>
            <person name="Luecker S."/>
            <person name="Lage O.M."/>
            <person name="Pohl T."/>
            <person name="Merkel B.J."/>
            <person name="Hornburger P."/>
            <person name="Mueller R.-W."/>
            <person name="Bruemmer F."/>
            <person name="Labrenz M."/>
            <person name="Spormann A.M."/>
            <person name="Op Den Camp H."/>
            <person name="Overmann J."/>
            <person name="Amann R."/>
            <person name="Jetten M.S.M."/>
            <person name="Mascher T."/>
            <person name="Medema M.H."/>
            <person name="Devos D.P."/>
            <person name="Kaster A.-K."/>
            <person name="Ovreas L."/>
            <person name="Rohde M."/>
            <person name="Galperin M.Y."/>
            <person name="Jogler C."/>
        </authorList>
    </citation>
    <scope>NUCLEOTIDE SEQUENCE [LARGE SCALE GENOMIC DNA]</scope>
    <source>
        <strain evidence="2 3">Pla52o</strain>
    </source>
</reference>
<feature type="domain" description="SLA1 homology" evidence="1">
    <location>
        <begin position="29"/>
        <end position="72"/>
    </location>
</feature>
<name>A0A5C6BEZ1_9BACT</name>
<keyword evidence="3" id="KW-1185">Reference proteome</keyword>
<dbReference type="AlphaFoldDB" id="A0A5C6BEZ1"/>
<evidence type="ECO:0000313" key="3">
    <source>
        <dbReference type="Proteomes" id="UP000316304"/>
    </source>
</evidence>
<organism evidence="2 3">
    <name type="scientific">Novipirellula galeiformis</name>
    <dbReference type="NCBI Taxonomy" id="2528004"/>
    <lineage>
        <taxon>Bacteria</taxon>
        <taxon>Pseudomonadati</taxon>
        <taxon>Planctomycetota</taxon>
        <taxon>Planctomycetia</taxon>
        <taxon>Pirellulales</taxon>
        <taxon>Pirellulaceae</taxon>
        <taxon>Novipirellula</taxon>
    </lineage>
</organism>
<dbReference type="GO" id="GO:0042802">
    <property type="term" value="F:identical protein binding"/>
    <property type="evidence" value="ECO:0007669"/>
    <property type="project" value="InterPro"/>
</dbReference>